<name>A0ABV0WXD2_9TELE</name>
<feature type="transmembrane region" description="Helical" evidence="1">
    <location>
        <begin position="98"/>
        <end position="120"/>
    </location>
</feature>
<evidence type="ECO:0000313" key="2">
    <source>
        <dbReference type="EMBL" id="MEQ2273785.1"/>
    </source>
</evidence>
<keyword evidence="1" id="KW-0472">Membrane</keyword>
<keyword evidence="3" id="KW-1185">Reference proteome</keyword>
<proteinExistence type="predicted"/>
<evidence type="ECO:0000313" key="3">
    <source>
        <dbReference type="Proteomes" id="UP001444071"/>
    </source>
</evidence>
<reference evidence="2 3" key="1">
    <citation type="submission" date="2021-06" db="EMBL/GenBank/DDBJ databases">
        <authorList>
            <person name="Palmer J.M."/>
        </authorList>
    </citation>
    <scope>NUCLEOTIDE SEQUENCE [LARGE SCALE GENOMIC DNA]</scope>
    <source>
        <strain evidence="2 3">XR_2019</strain>
        <tissue evidence="2">Muscle</tissue>
    </source>
</reference>
<protein>
    <submittedName>
        <fullName evidence="2">Uncharacterized protein</fullName>
    </submittedName>
</protein>
<comment type="caution">
    <text evidence="2">The sequence shown here is derived from an EMBL/GenBank/DDBJ whole genome shotgun (WGS) entry which is preliminary data.</text>
</comment>
<organism evidence="2 3">
    <name type="scientific">Xenotaenia resolanae</name>
    <dbReference type="NCBI Taxonomy" id="208358"/>
    <lineage>
        <taxon>Eukaryota</taxon>
        <taxon>Metazoa</taxon>
        <taxon>Chordata</taxon>
        <taxon>Craniata</taxon>
        <taxon>Vertebrata</taxon>
        <taxon>Euteleostomi</taxon>
        <taxon>Actinopterygii</taxon>
        <taxon>Neopterygii</taxon>
        <taxon>Teleostei</taxon>
        <taxon>Neoteleostei</taxon>
        <taxon>Acanthomorphata</taxon>
        <taxon>Ovalentaria</taxon>
        <taxon>Atherinomorphae</taxon>
        <taxon>Cyprinodontiformes</taxon>
        <taxon>Goodeidae</taxon>
        <taxon>Xenotaenia</taxon>
    </lineage>
</organism>
<dbReference type="EMBL" id="JAHRIM010072869">
    <property type="protein sequence ID" value="MEQ2273785.1"/>
    <property type="molecule type" value="Genomic_DNA"/>
</dbReference>
<sequence>MMKKEVLKRIAAVTCKGFPCEITHANKNRLNPPHFVMSSASAVDVKQYNYALIYCIVALSMHEFHGIQREDSLPPLPLLVSLSPSLFLRFSSFMYLNVSYVCVGCWDCAVLMYSLTVFLFSS</sequence>
<dbReference type="Proteomes" id="UP001444071">
    <property type="component" value="Unassembled WGS sequence"/>
</dbReference>
<keyword evidence="1" id="KW-1133">Transmembrane helix</keyword>
<accession>A0ABV0WXD2</accession>
<gene>
    <name evidence="2" type="ORF">XENORESO_008921</name>
</gene>
<evidence type="ECO:0000256" key="1">
    <source>
        <dbReference type="SAM" id="Phobius"/>
    </source>
</evidence>
<keyword evidence="1" id="KW-0812">Transmembrane</keyword>